<accession>F0ZSE4</accession>
<evidence type="ECO:0000256" key="3">
    <source>
        <dbReference type="ARBA" id="ARBA00022448"/>
    </source>
</evidence>
<evidence type="ECO:0000313" key="13">
    <source>
        <dbReference type="Proteomes" id="UP000001064"/>
    </source>
</evidence>
<dbReference type="OMA" id="FRITFES"/>
<dbReference type="eggNOG" id="ENOG502QYV3">
    <property type="taxonomic scope" value="Eukaryota"/>
</dbReference>
<dbReference type="GO" id="GO:0008517">
    <property type="term" value="F:folic acid transmembrane transporter activity"/>
    <property type="evidence" value="ECO:0000318"/>
    <property type="project" value="GO_Central"/>
</dbReference>
<keyword evidence="6 11" id="KW-1133">Transmembrane helix</keyword>
<comment type="similarity">
    <text evidence="2 9">Belongs to the mitochondrial carrier (TC 2.A.29) family.</text>
</comment>
<dbReference type="InterPro" id="IPR018108">
    <property type="entry name" value="MCP_transmembrane"/>
</dbReference>
<dbReference type="SUPFAM" id="SSF103506">
    <property type="entry name" value="Mitochondrial carrier"/>
    <property type="match status" value="1"/>
</dbReference>
<evidence type="ECO:0000256" key="6">
    <source>
        <dbReference type="ARBA" id="ARBA00022989"/>
    </source>
</evidence>
<dbReference type="AlphaFoldDB" id="F0ZSE4"/>
<feature type="compositionally biased region" description="Basic and acidic residues" evidence="10">
    <location>
        <begin position="415"/>
        <end position="424"/>
    </location>
</feature>
<feature type="compositionally biased region" description="Acidic residues" evidence="10">
    <location>
        <begin position="404"/>
        <end position="414"/>
    </location>
</feature>
<dbReference type="Gene3D" id="1.50.40.10">
    <property type="entry name" value="Mitochondrial carrier domain"/>
    <property type="match status" value="1"/>
</dbReference>
<dbReference type="InterPro" id="IPR023395">
    <property type="entry name" value="MCP_dom_sf"/>
</dbReference>
<dbReference type="OrthoDB" id="19919at2759"/>
<evidence type="ECO:0000256" key="4">
    <source>
        <dbReference type="ARBA" id="ARBA00022692"/>
    </source>
</evidence>
<dbReference type="VEuPathDB" id="AmoebaDB:DICPUDRAFT_154838"/>
<keyword evidence="5" id="KW-0677">Repeat</keyword>
<protein>
    <submittedName>
        <fullName evidence="12">Uncharacterized protein</fullName>
    </submittedName>
</protein>
<dbReference type="STRING" id="5786.F0ZSE4"/>
<feature type="region of interest" description="Disordered" evidence="10">
    <location>
        <begin position="404"/>
        <end position="424"/>
    </location>
</feature>
<dbReference type="Pfam" id="PF00153">
    <property type="entry name" value="Mito_carr"/>
    <property type="match status" value="1"/>
</dbReference>
<keyword evidence="13" id="KW-1185">Reference proteome</keyword>
<evidence type="ECO:0000256" key="10">
    <source>
        <dbReference type="SAM" id="MobiDB-lite"/>
    </source>
</evidence>
<sequence>MEKNNNTTDPVEINEDLDNTEKKENNKIDDEENSLDTENKNTGSNEPSEINTGDNNNHNDDSSNNTGETKENVFNTDVNIVAENNNPCDIDKNTSENINSENNSNNINNGTSNTNNIENKNNNIVNNNSNNSSPNNSSPNNSPNNIKIQQQIQQNEILKIQQQQRQQRSIKKNLKKRQEHETTGGLSLLKYGLTLPLDVIMTRLIVHRFYRRDSQHYINECTFTGVCRNEGIRGLYSGWETIVLKSLLDLIYSKLDDQLKSKRKQNVFNQSQQQQSEKSPSQIILMGVKILLDYILTVIKVRMNIRNVGLFKTLRNIVSREGLKGLFSGLNIYFLLFPLWMISILVSNIIFRKVKNTLNRSEIPNPSSTSSPKSSSDSVTYYDKDVADSGLGVAMVSDISTQVLEEDDDNEEDGHELQNHKIYK</sequence>
<evidence type="ECO:0000256" key="9">
    <source>
        <dbReference type="RuleBase" id="RU000488"/>
    </source>
</evidence>
<evidence type="ECO:0000256" key="7">
    <source>
        <dbReference type="ARBA" id="ARBA00023136"/>
    </source>
</evidence>
<feature type="region of interest" description="Disordered" evidence="10">
    <location>
        <begin position="1"/>
        <end position="70"/>
    </location>
</feature>
<evidence type="ECO:0000313" key="12">
    <source>
        <dbReference type="EMBL" id="EGC33137.1"/>
    </source>
</evidence>
<proteinExistence type="inferred from homology"/>
<dbReference type="InParanoid" id="F0ZSE4"/>
<dbReference type="PROSITE" id="PS50920">
    <property type="entry name" value="SOLCAR"/>
    <property type="match status" value="1"/>
</dbReference>
<evidence type="ECO:0000256" key="1">
    <source>
        <dbReference type="ARBA" id="ARBA00004141"/>
    </source>
</evidence>
<reference evidence="13" key="1">
    <citation type="journal article" date="2011" name="Genome Biol.">
        <title>Comparative genomics of the social amoebae Dictyostelium discoideum and Dictyostelium purpureum.</title>
        <authorList>
            <consortium name="US DOE Joint Genome Institute (JGI-PGF)"/>
            <person name="Sucgang R."/>
            <person name="Kuo A."/>
            <person name="Tian X."/>
            <person name="Salerno W."/>
            <person name="Parikh A."/>
            <person name="Feasley C.L."/>
            <person name="Dalin E."/>
            <person name="Tu H."/>
            <person name="Huang E."/>
            <person name="Barry K."/>
            <person name="Lindquist E."/>
            <person name="Shapiro H."/>
            <person name="Bruce D."/>
            <person name="Schmutz J."/>
            <person name="Salamov A."/>
            <person name="Fey P."/>
            <person name="Gaudet P."/>
            <person name="Anjard C."/>
            <person name="Babu M.M."/>
            <person name="Basu S."/>
            <person name="Bushmanova Y."/>
            <person name="van der Wel H."/>
            <person name="Katoh-Kurasawa M."/>
            <person name="Dinh C."/>
            <person name="Coutinho P.M."/>
            <person name="Saito T."/>
            <person name="Elias M."/>
            <person name="Schaap P."/>
            <person name="Kay R.R."/>
            <person name="Henrissat B."/>
            <person name="Eichinger L."/>
            <person name="Rivero F."/>
            <person name="Putnam N.H."/>
            <person name="West C.M."/>
            <person name="Loomis W.F."/>
            <person name="Chisholm R.L."/>
            <person name="Shaulsky G."/>
            <person name="Strassmann J.E."/>
            <person name="Queller D.C."/>
            <person name="Kuspa A."/>
            <person name="Grigoriev I.V."/>
        </authorList>
    </citation>
    <scope>NUCLEOTIDE SEQUENCE [LARGE SCALE GENOMIC DNA]</scope>
    <source>
        <strain evidence="13">QSDP1</strain>
    </source>
</reference>
<gene>
    <name evidence="12" type="ORF">DICPUDRAFT_154838</name>
</gene>
<feature type="region of interest" description="Disordered" evidence="10">
    <location>
        <begin position="84"/>
        <end position="145"/>
    </location>
</feature>
<feature type="compositionally biased region" description="Low complexity" evidence="10">
    <location>
        <begin position="95"/>
        <end position="145"/>
    </location>
</feature>
<evidence type="ECO:0000256" key="5">
    <source>
        <dbReference type="ARBA" id="ARBA00022737"/>
    </source>
</evidence>
<dbReference type="GO" id="GO:0015230">
    <property type="term" value="F:FAD transmembrane transporter activity"/>
    <property type="evidence" value="ECO:0000318"/>
    <property type="project" value="GO_Central"/>
</dbReference>
<feature type="compositionally biased region" description="Polar residues" evidence="10">
    <location>
        <begin position="40"/>
        <end position="50"/>
    </location>
</feature>
<dbReference type="RefSeq" id="XP_003290332.1">
    <property type="nucleotide sequence ID" value="XM_003290284.1"/>
</dbReference>
<organism evidence="12 13">
    <name type="scientific">Dictyostelium purpureum</name>
    <name type="common">Slime mold</name>
    <dbReference type="NCBI Taxonomy" id="5786"/>
    <lineage>
        <taxon>Eukaryota</taxon>
        <taxon>Amoebozoa</taxon>
        <taxon>Evosea</taxon>
        <taxon>Eumycetozoa</taxon>
        <taxon>Dictyostelia</taxon>
        <taxon>Dictyosteliales</taxon>
        <taxon>Dictyosteliaceae</taxon>
        <taxon>Dictyostelium</taxon>
    </lineage>
</organism>
<dbReference type="GO" id="GO:0016020">
    <property type="term" value="C:membrane"/>
    <property type="evidence" value="ECO:0007669"/>
    <property type="project" value="UniProtKB-SubCell"/>
</dbReference>
<evidence type="ECO:0000256" key="2">
    <source>
        <dbReference type="ARBA" id="ARBA00006375"/>
    </source>
</evidence>
<feature type="compositionally biased region" description="Low complexity" evidence="10">
    <location>
        <begin position="51"/>
        <end position="67"/>
    </location>
</feature>
<evidence type="ECO:0000256" key="8">
    <source>
        <dbReference type="PROSITE-ProRule" id="PRU00282"/>
    </source>
</evidence>
<dbReference type="PANTHER" id="PTHR45683">
    <property type="entry name" value="MITOCHONDRIAL NICOTINAMIDE ADENINE DINUCLEOTIDE TRANSPORTER 1-RELATED-RELATED"/>
    <property type="match status" value="1"/>
</dbReference>
<comment type="subcellular location">
    <subcellularLocation>
        <location evidence="1">Membrane</location>
        <topology evidence="1">Multi-pass membrane protein</topology>
    </subcellularLocation>
</comment>
<dbReference type="EMBL" id="GL871156">
    <property type="protein sequence ID" value="EGC33137.1"/>
    <property type="molecule type" value="Genomic_DNA"/>
</dbReference>
<keyword evidence="3 9" id="KW-0813">Transport</keyword>
<feature type="compositionally biased region" description="Basic and acidic residues" evidence="10">
    <location>
        <begin position="19"/>
        <end position="28"/>
    </location>
</feature>
<dbReference type="GeneID" id="10504688"/>
<evidence type="ECO:0000256" key="11">
    <source>
        <dbReference type="SAM" id="Phobius"/>
    </source>
</evidence>
<dbReference type="KEGG" id="dpp:DICPUDRAFT_154838"/>
<keyword evidence="4 8" id="KW-0812">Transmembrane</keyword>
<dbReference type="Proteomes" id="UP000001064">
    <property type="component" value="Unassembled WGS sequence"/>
</dbReference>
<name>F0ZSE4_DICPU</name>
<keyword evidence="7 8" id="KW-0472">Membrane</keyword>
<dbReference type="GO" id="GO:0005739">
    <property type="term" value="C:mitochondrion"/>
    <property type="evidence" value="ECO:0000318"/>
    <property type="project" value="GO_Central"/>
</dbReference>
<dbReference type="GO" id="GO:0055085">
    <property type="term" value="P:transmembrane transport"/>
    <property type="evidence" value="ECO:0000318"/>
    <property type="project" value="GO_Central"/>
</dbReference>
<feature type="repeat" description="Solcar" evidence="8">
    <location>
        <begin position="179"/>
        <end position="262"/>
    </location>
</feature>
<dbReference type="InterPro" id="IPR044712">
    <property type="entry name" value="SLC25A32-like"/>
</dbReference>
<feature type="transmembrane region" description="Helical" evidence="11">
    <location>
        <begin position="332"/>
        <end position="351"/>
    </location>
</feature>